<comment type="subcellular location">
    <subcellularLocation>
        <location evidence="1">Membrane</location>
    </subcellularLocation>
</comment>
<evidence type="ECO:0000313" key="7">
    <source>
        <dbReference type="EMBL" id="MBO8467320.1"/>
    </source>
</evidence>
<dbReference type="InterPro" id="IPR001775">
    <property type="entry name" value="GspD/PilQ"/>
</dbReference>
<proteinExistence type="inferred from homology"/>
<feature type="signal peptide" evidence="5">
    <location>
        <begin position="1"/>
        <end position="21"/>
    </location>
</feature>
<dbReference type="PANTHER" id="PTHR30332">
    <property type="entry name" value="PROBABLE GENERAL SECRETION PATHWAY PROTEIN D"/>
    <property type="match status" value="1"/>
</dbReference>
<reference evidence="7" key="2">
    <citation type="journal article" date="2021" name="PeerJ">
        <title>Extensive microbial diversity within the chicken gut microbiome revealed by metagenomics and culture.</title>
        <authorList>
            <person name="Gilroy R."/>
            <person name="Ravi A."/>
            <person name="Getino M."/>
            <person name="Pursley I."/>
            <person name="Horton D.L."/>
            <person name="Alikhan N.F."/>
            <person name="Baker D."/>
            <person name="Gharbi K."/>
            <person name="Hall N."/>
            <person name="Watson M."/>
            <person name="Adriaenssens E.M."/>
            <person name="Foster-Nyarko E."/>
            <person name="Jarju S."/>
            <person name="Secka A."/>
            <person name="Antonio M."/>
            <person name="Oren A."/>
            <person name="Chaudhuri R.R."/>
            <person name="La Ragione R."/>
            <person name="Hildebrand F."/>
            <person name="Pallen M.J."/>
        </authorList>
    </citation>
    <scope>NUCLEOTIDE SEQUENCE</scope>
    <source>
        <strain evidence="7">B1-15692</strain>
    </source>
</reference>
<feature type="chain" id="PRO_5038651849" evidence="5">
    <location>
        <begin position="22"/>
        <end position="622"/>
    </location>
</feature>
<name>A0A9D9I7Z3_9BACT</name>
<organism evidence="7 8">
    <name type="scientific">Candidatus Cryptobacteroides faecipullorum</name>
    <dbReference type="NCBI Taxonomy" id="2840764"/>
    <lineage>
        <taxon>Bacteria</taxon>
        <taxon>Pseudomonadati</taxon>
        <taxon>Bacteroidota</taxon>
        <taxon>Bacteroidia</taxon>
        <taxon>Bacteroidales</taxon>
        <taxon>Candidatus Cryptobacteroides</taxon>
    </lineage>
</organism>
<dbReference type="PRINTS" id="PR00811">
    <property type="entry name" value="BCTERIALGSPD"/>
</dbReference>
<evidence type="ECO:0000259" key="6">
    <source>
        <dbReference type="Pfam" id="PF00263"/>
    </source>
</evidence>
<evidence type="ECO:0000256" key="5">
    <source>
        <dbReference type="SAM" id="SignalP"/>
    </source>
</evidence>
<keyword evidence="2 5" id="KW-0732">Signal</keyword>
<dbReference type="GO" id="GO:0009306">
    <property type="term" value="P:protein secretion"/>
    <property type="evidence" value="ECO:0007669"/>
    <property type="project" value="InterPro"/>
</dbReference>
<dbReference type="GO" id="GO:0015627">
    <property type="term" value="C:type II protein secretion system complex"/>
    <property type="evidence" value="ECO:0007669"/>
    <property type="project" value="TreeGrafter"/>
</dbReference>
<feature type="domain" description="Type II/III secretion system secretin-like" evidence="6">
    <location>
        <begin position="450"/>
        <end position="621"/>
    </location>
</feature>
<keyword evidence="3" id="KW-0472">Membrane</keyword>
<evidence type="ECO:0000313" key="8">
    <source>
        <dbReference type="Proteomes" id="UP000823660"/>
    </source>
</evidence>
<dbReference type="InterPro" id="IPR004846">
    <property type="entry name" value="T2SS/T3SS_dom"/>
</dbReference>
<dbReference type="InterPro" id="IPR050810">
    <property type="entry name" value="Bact_Secretion_Sys_Channel"/>
</dbReference>
<evidence type="ECO:0000256" key="1">
    <source>
        <dbReference type="ARBA" id="ARBA00004370"/>
    </source>
</evidence>
<gene>
    <name evidence="7" type="ORF">IAB99_06115</name>
</gene>
<comment type="caution">
    <text evidence="7">The sequence shown here is derived from an EMBL/GenBank/DDBJ whole genome shotgun (WGS) entry which is preliminary data.</text>
</comment>
<dbReference type="GO" id="GO:0016020">
    <property type="term" value="C:membrane"/>
    <property type="evidence" value="ECO:0007669"/>
    <property type="project" value="UniProtKB-SubCell"/>
</dbReference>
<accession>A0A9D9I7Z3</accession>
<evidence type="ECO:0000256" key="2">
    <source>
        <dbReference type="ARBA" id="ARBA00022729"/>
    </source>
</evidence>
<dbReference type="Pfam" id="PF00263">
    <property type="entry name" value="Secretin"/>
    <property type="match status" value="1"/>
</dbReference>
<dbReference type="PANTHER" id="PTHR30332:SF24">
    <property type="entry name" value="SECRETIN GSPD-RELATED"/>
    <property type="match status" value="1"/>
</dbReference>
<evidence type="ECO:0000256" key="4">
    <source>
        <dbReference type="RuleBase" id="RU004003"/>
    </source>
</evidence>
<comment type="similarity">
    <text evidence="4">Belongs to the bacterial secretin family.</text>
</comment>
<dbReference type="AlphaFoldDB" id="A0A9D9I7Z3"/>
<reference evidence="7" key="1">
    <citation type="submission" date="2020-10" db="EMBL/GenBank/DDBJ databases">
        <authorList>
            <person name="Gilroy R."/>
        </authorList>
    </citation>
    <scope>NUCLEOTIDE SEQUENCE</scope>
    <source>
        <strain evidence="7">B1-15692</strain>
    </source>
</reference>
<evidence type="ECO:0000256" key="3">
    <source>
        <dbReference type="ARBA" id="ARBA00023136"/>
    </source>
</evidence>
<protein>
    <submittedName>
        <fullName evidence="7">Type II secretion system protein GspD</fullName>
    </submittedName>
</protein>
<dbReference type="Proteomes" id="UP000823660">
    <property type="component" value="Unassembled WGS sequence"/>
</dbReference>
<dbReference type="EMBL" id="JADIMH010000033">
    <property type="protein sequence ID" value="MBO8467320.1"/>
    <property type="molecule type" value="Genomic_DNA"/>
</dbReference>
<sequence>MKIKYAAAAIMFIFTALTATAQENPNLEDIRMSLDSLASRNPAYSEPVDVSVTDFPVTELVRNIAIASGLNIDISFSPAKRITCNMKKVPVKDALFFFCKEKSLDAEFTGDIVTLTDYILPPLGPVMQVSADSTRTRVSFSFSGCRLADAARMLSDSTGNNLLVSSEIADGTVSAYGISMSFNEAVASLAAVNGLTSKKTGPHTWSIFKKDNGMVHEDIFSVNTIEADSTGLITARIPGGNIGTVIPRVLEKLGKNYFISDNIDFMADIDVSRVPLDTLLNTLLAGSPVTWKLESGVYMIGNRNGENRLADVSVFPMRFRAVDEIAGIIPEEIRQGVQIQAFPDLNSMVLCGETLAVGRVSDFLEAVDKSVPLVTIDVIIVDASKMTSRSIGLGLGVGTAPAVTSGTVGPGIDATLNAESINDILSSFNGFGALNLGHVTQNFFANLQFLEDAGKITLRSTPKLATLNGHKAVLKSGEVRYYKESQVNIIGTQNPMQSESYIWKEVEANFILDMTPFVSLDTTITLKINLSQDEFSENSSVKDKEDEYAPPGLTKRSFNSIVKVKNGETVLLGGIEKNLTDDSSRGLPFVARVPVLRHIFGNSRRTRNDQTLNVFIRPTIIM</sequence>